<gene>
    <name evidence="2" type="ORF">CKA38_14080</name>
</gene>
<sequence length="347" mass="38205">MHLEKTFGAITLACCLLTCIADAAILRVDRRGGADFTSLRAAAAAAKAGDTIQIAKGSGPYREMLFVEASGTEGAPIIIEGNGELVTGFEPLRGFKEENGRWVCDLPRKYPCVITYQGERLVVSAKTNQPTRYATFNDERTRLILLPGTMTEGWEISSRGFAVRVYNSSHHVYRNIRASGSLNDAFNLHGKGTGLVFENIEGFHNLDEGFSAHDEMHCRIKGGKFWGNDNGLANIRDSKMEAEDIDVYANLGFGFFLTKCMSRINGLRAWDNGITQIYIGSGCEVSFQNATAYHPAWAERQLESYFESRQSRFSAPVRINADNITGKPVTKTAPRPDGESPVAFIIP</sequence>
<evidence type="ECO:0000313" key="2">
    <source>
        <dbReference type="EMBL" id="AWI10227.1"/>
    </source>
</evidence>
<accession>A0A2U8E5U3</accession>
<feature type="chain" id="PRO_5015992668" description="Right handed beta helix domain-containing protein" evidence="1">
    <location>
        <begin position="24"/>
        <end position="347"/>
    </location>
</feature>
<feature type="signal peptide" evidence="1">
    <location>
        <begin position="1"/>
        <end position="23"/>
    </location>
</feature>
<dbReference type="Gene3D" id="2.160.20.10">
    <property type="entry name" value="Single-stranded right-handed beta-helix, Pectin lyase-like"/>
    <property type="match status" value="2"/>
</dbReference>
<keyword evidence="3" id="KW-1185">Reference proteome</keyword>
<dbReference type="AlphaFoldDB" id="A0A2U8E5U3"/>
<evidence type="ECO:0000313" key="3">
    <source>
        <dbReference type="Proteomes" id="UP000244896"/>
    </source>
</evidence>
<evidence type="ECO:0008006" key="4">
    <source>
        <dbReference type="Google" id="ProtNLM"/>
    </source>
</evidence>
<dbReference type="RefSeq" id="WP_108826130.1">
    <property type="nucleotide sequence ID" value="NZ_CP023004.1"/>
</dbReference>
<dbReference type="EMBL" id="CP023004">
    <property type="protein sequence ID" value="AWI10227.1"/>
    <property type="molecule type" value="Genomic_DNA"/>
</dbReference>
<dbReference type="InterPro" id="IPR011050">
    <property type="entry name" value="Pectin_lyase_fold/virulence"/>
</dbReference>
<organism evidence="2 3">
    <name type="scientific">Ereboglobus luteus</name>
    <dbReference type="NCBI Taxonomy" id="1796921"/>
    <lineage>
        <taxon>Bacteria</taxon>
        <taxon>Pseudomonadati</taxon>
        <taxon>Verrucomicrobiota</taxon>
        <taxon>Opitutia</taxon>
        <taxon>Opitutales</taxon>
        <taxon>Opitutaceae</taxon>
        <taxon>Ereboglobus</taxon>
    </lineage>
</organism>
<reference evidence="2 3" key="1">
    <citation type="journal article" date="2018" name="Syst. Appl. Microbiol.">
        <title>Ereboglobus luteus gen. nov. sp. nov. from cockroach guts, and new insights into the oxygen relationship of the genera Opitutus and Didymococcus (Verrucomicrobia: Opitutaceae).</title>
        <authorList>
            <person name="Tegtmeier D."/>
            <person name="Belitz A."/>
            <person name="Radek R."/>
            <person name="Heimerl T."/>
            <person name="Brune A."/>
        </authorList>
    </citation>
    <scope>NUCLEOTIDE SEQUENCE [LARGE SCALE GENOMIC DNA]</scope>
    <source>
        <strain evidence="2 3">Ho45</strain>
    </source>
</reference>
<evidence type="ECO:0000256" key="1">
    <source>
        <dbReference type="SAM" id="SignalP"/>
    </source>
</evidence>
<dbReference type="OrthoDB" id="9795222at2"/>
<proteinExistence type="predicted"/>
<dbReference type="KEGG" id="elut:CKA38_14080"/>
<keyword evidence="1" id="KW-0732">Signal</keyword>
<dbReference type="InterPro" id="IPR012334">
    <property type="entry name" value="Pectin_lyas_fold"/>
</dbReference>
<dbReference type="SUPFAM" id="SSF51126">
    <property type="entry name" value="Pectin lyase-like"/>
    <property type="match status" value="1"/>
</dbReference>
<protein>
    <recommendedName>
        <fullName evidence="4">Right handed beta helix domain-containing protein</fullName>
    </recommendedName>
</protein>
<dbReference type="Proteomes" id="UP000244896">
    <property type="component" value="Chromosome"/>
</dbReference>
<name>A0A2U8E5U3_9BACT</name>